<dbReference type="KEGG" id="lcf:108898564"/>
<dbReference type="AlphaFoldDB" id="A0AAJ7QET8"/>
<evidence type="ECO:0000256" key="10">
    <source>
        <dbReference type="ARBA" id="ARBA00023319"/>
    </source>
</evidence>
<keyword evidence="3 11" id="KW-0812">Transmembrane</keyword>
<evidence type="ECO:0000256" key="2">
    <source>
        <dbReference type="ARBA" id="ARBA00022475"/>
    </source>
</evidence>
<evidence type="ECO:0000256" key="5">
    <source>
        <dbReference type="ARBA" id="ARBA00022989"/>
    </source>
</evidence>
<evidence type="ECO:0000313" key="15">
    <source>
        <dbReference type="RefSeq" id="XP_018554000.1"/>
    </source>
</evidence>
<protein>
    <submittedName>
        <fullName evidence="15">Uncharacterized protein LOC108898564 isoform X1</fullName>
    </submittedName>
</protein>
<name>A0AAJ7QET8_LATCA</name>
<dbReference type="GeneID" id="108898564"/>
<feature type="transmembrane region" description="Helical" evidence="11">
    <location>
        <begin position="306"/>
        <end position="327"/>
    </location>
</feature>
<dbReference type="GO" id="GO:0042130">
    <property type="term" value="P:negative regulation of T cell proliferation"/>
    <property type="evidence" value="ECO:0007669"/>
    <property type="project" value="TreeGrafter"/>
</dbReference>
<dbReference type="SMART" id="SM00409">
    <property type="entry name" value="IG"/>
    <property type="match status" value="2"/>
</dbReference>
<keyword evidence="2" id="KW-1003">Cell membrane</keyword>
<dbReference type="RefSeq" id="XP_018554000.1">
    <property type="nucleotide sequence ID" value="XM_018698484.2"/>
</dbReference>
<keyword evidence="10" id="KW-0393">Immunoglobulin domain</keyword>
<organism evidence="14 15">
    <name type="scientific">Lates calcarifer</name>
    <name type="common">Barramundi</name>
    <name type="synonym">Holocentrus calcarifer</name>
    <dbReference type="NCBI Taxonomy" id="8187"/>
    <lineage>
        <taxon>Eukaryota</taxon>
        <taxon>Metazoa</taxon>
        <taxon>Chordata</taxon>
        <taxon>Craniata</taxon>
        <taxon>Vertebrata</taxon>
        <taxon>Euteleostomi</taxon>
        <taxon>Actinopterygii</taxon>
        <taxon>Neopterygii</taxon>
        <taxon>Teleostei</taxon>
        <taxon>Neoteleostei</taxon>
        <taxon>Acanthomorphata</taxon>
        <taxon>Carangaria</taxon>
        <taxon>Carangaria incertae sedis</taxon>
        <taxon>Centropomidae</taxon>
        <taxon>Lates</taxon>
    </lineage>
</organism>
<evidence type="ECO:0000256" key="1">
    <source>
        <dbReference type="ARBA" id="ARBA00004251"/>
    </source>
</evidence>
<comment type="subcellular location">
    <subcellularLocation>
        <location evidence="1">Cell membrane</location>
        <topology evidence="1">Single-pass type I membrane protein</topology>
    </subcellularLocation>
</comment>
<dbReference type="InterPro" id="IPR051713">
    <property type="entry name" value="T-cell_Activation_Regulation"/>
</dbReference>
<feature type="domain" description="Ig-like" evidence="13">
    <location>
        <begin position="119"/>
        <end position="200"/>
    </location>
</feature>
<dbReference type="GO" id="GO:0007166">
    <property type="term" value="P:cell surface receptor signaling pathway"/>
    <property type="evidence" value="ECO:0007669"/>
    <property type="project" value="TreeGrafter"/>
</dbReference>
<dbReference type="GO" id="GO:0009897">
    <property type="term" value="C:external side of plasma membrane"/>
    <property type="evidence" value="ECO:0007669"/>
    <property type="project" value="TreeGrafter"/>
</dbReference>
<dbReference type="InterPro" id="IPR036179">
    <property type="entry name" value="Ig-like_dom_sf"/>
</dbReference>
<keyword evidence="8" id="KW-0675">Receptor</keyword>
<dbReference type="GO" id="GO:0071222">
    <property type="term" value="P:cellular response to lipopolysaccharide"/>
    <property type="evidence" value="ECO:0007669"/>
    <property type="project" value="TreeGrafter"/>
</dbReference>
<dbReference type="GO" id="GO:0042102">
    <property type="term" value="P:positive regulation of T cell proliferation"/>
    <property type="evidence" value="ECO:0007669"/>
    <property type="project" value="TreeGrafter"/>
</dbReference>
<evidence type="ECO:0000256" key="11">
    <source>
        <dbReference type="SAM" id="Phobius"/>
    </source>
</evidence>
<dbReference type="SUPFAM" id="SSF48726">
    <property type="entry name" value="Immunoglobulin"/>
    <property type="match status" value="2"/>
</dbReference>
<dbReference type="Proteomes" id="UP000694890">
    <property type="component" value="Linkage group LG15"/>
</dbReference>
<dbReference type="PROSITE" id="PS50835">
    <property type="entry name" value="IG_LIKE"/>
    <property type="match status" value="2"/>
</dbReference>
<evidence type="ECO:0000256" key="4">
    <source>
        <dbReference type="ARBA" id="ARBA00022729"/>
    </source>
</evidence>
<dbReference type="GO" id="GO:0031295">
    <property type="term" value="P:T cell costimulation"/>
    <property type="evidence" value="ECO:0007669"/>
    <property type="project" value="TreeGrafter"/>
</dbReference>
<evidence type="ECO:0000256" key="3">
    <source>
        <dbReference type="ARBA" id="ARBA00022692"/>
    </source>
</evidence>
<evidence type="ECO:0000256" key="7">
    <source>
        <dbReference type="ARBA" id="ARBA00023157"/>
    </source>
</evidence>
<sequence>MQKAFIILLIIWNSSTFASGKTGKYDLQVSLGCQAVIPCQLKRTDSDSFKWHYKKDKHSQTMQIYFQNKQGLQHYSSAFRLRGSVGHNRSLVINSFTEDDQGLYSCGNCYQDTCNYDKPTVVRVKKEIQKEIIETSYVTAGSDFTHECPGEFTNLKWTFEASNMTAVRISAVRSKTEFVTSSKSIRIVNVRGADAGKYTCWTSSCDGHKHKLLTVNLCVITAHQSGDSSCAVICDVEFTNIKSNNTANEETGTRSISVHGYPYGSLNCSEKQIFDVYSAVNSTHIPSSTSNKTTGTPTEPEYLTTVIYGTSAVLAFFILTALIIFFIRGRLRADFSDRRSGCDNDGRLEEETSVIYTSVIIKRPAKTTNYHKSYTDCVYSEINV</sequence>
<evidence type="ECO:0000256" key="12">
    <source>
        <dbReference type="SAM" id="SignalP"/>
    </source>
</evidence>
<gene>
    <name evidence="15" type="primary">LOC108898564</name>
</gene>
<keyword evidence="9" id="KW-0325">Glycoprotein</keyword>
<keyword evidence="5 11" id="KW-1133">Transmembrane helix</keyword>
<keyword evidence="7" id="KW-1015">Disulfide bond</keyword>
<dbReference type="InterPro" id="IPR013106">
    <property type="entry name" value="Ig_V-set"/>
</dbReference>
<feature type="domain" description="Ig-like" evidence="13">
    <location>
        <begin position="3"/>
        <end position="106"/>
    </location>
</feature>
<evidence type="ECO:0000313" key="14">
    <source>
        <dbReference type="Proteomes" id="UP000694890"/>
    </source>
</evidence>
<dbReference type="GO" id="GO:0006955">
    <property type="term" value="P:immune response"/>
    <property type="evidence" value="ECO:0007669"/>
    <property type="project" value="TreeGrafter"/>
</dbReference>
<dbReference type="PANTHER" id="PTHR25466:SF14">
    <property type="entry name" value="BUTYROPHILIN SUBFAMILY 2 MEMBER A2-LIKE-RELATED"/>
    <property type="match status" value="1"/>
</dbReference>
<evidence type="ECO:0000256" key="8">
    <source>
        <dbReference type="ARBA" id="ARBA00023170"/>
    </source>
</evidence>
<keyword evidence="6 11" id="KW-0472">Membrane</keyword>
<dbReference type="InterPro" id="IPR013783">
    <property type="entry name" value="Ig-like_fold"/>
</dbReference>
<dbReference type="InterPro" id="IPR003599">
    <property type="entry name" value="Ig_sub"/>
</dbReference>
<feature type="signal peptide" evidence="12">
    <location>
        <begin position="1"/>
        <end position="20"/>
    </location>
</feature>
<dbReference type="InterPro" id="IPR007110">
    <property type="entry name" value="Ig-like_dom"/>
</dbReference>
<reference evidence="15" key="1">
    <citation type="submission" date="2025-08" db="UniProtKB">
        <authorList>
            <consortium name="RefSeq"/>
        </authorList>
    </citation>
    <scope>IDENTIFICATION</scope>
    <source>
        <tissue evidence="15">Brain</tissue>
    </source>
</reference>
<accession>A0AAJ7QET8</accession>
<dbReference type="Gene3D" id="2.60.40.10">
    <property type="entry name" value="Immunoglobulins"/>
    <property type="match status" value="2"/>
</dbReference>
<feature type="chain" id="PRO_5042523346" evidence="12">
    <location>
        <begin position="21"/>
        <end position="384"/>
    </location>
</feature>
<keyword evidence="4 12" id="KW-0732">Signal</keyword>
<dbReference type="Pfam" id="PF07686">
    <property type="entry name" value="V-set"/>
    <property type="match status" value="1"/>
</dbReference>
<dbReference type="PANTHER" id="PTHR25466">
    <property type="entry name" value="T-LYMPHOCYTE ACTIVATION ANTIGEN"/>
    <property type="match status" value="1"/>
</dbReference>
<proteinExistence type="predicted"/>
<evidence type="ECO:0000256" key="9">
    <source>
        <dbReference type="ARBA" id="ARBA00023180"/>
    </source>
</evidence>
<evidence type="ECO:0000259" key="13">
    <source>
        <dbReference type="PROSITE" id="PS50835"/>
    </source>
</evidence>
<evidence type="ECO:0000256" key="6">
    <source>
        <dbReference type="ARBA" id="ARBA00023136"/>
    </source>
</evidence>